<accession>A0A0A1SZ31</accession>
<gene>
    <name evidence="1" type="ORF">VHEMI03618</name>
</gene>
<proteinExistence type="predicted"/>
<dbReference type="HOGENOM" id="CLU_1107760_0_0_1"/>
<dbReference type="AlphaFoldDB" id="A0A0A1SZ31"/>
<reference evidence="1 2" key="1">
    <citation type="journal article" date="2015" name="Genome Announc.">
        <title>Draft Genome Sequence and Gene Annotation of the Entomopathogenic Fungus Verticillium hemipterigenum.</title>
        <authorList>
            <person name="Horn F."/>
            <person name="Habel A."/>
            <person name="Scharf D.H."/>
            <person name="Dworschak J."/>
            <person name="Brakhage A.A."/>
            <person name="Guthke R."/>
            <person name="Hertweck C."/>
            <person name="Linde J."/>
        </authorList>
    </citation>
    <scope>NUCLEOTIDE SEQUENCE [LARGE SCALE GENOMIC DNA]</scope>
</reference>
<dbReference type="OrthoDB" id="2748312at2759"/>
<evidence type="ECO:0000313" key="1">
    <source>
        <dbReference type="EMBL" id="CEJ84924.1"/>
    </source>
</evidence>
<evidence type="ECO:0000313" key="2">
    <source>
        <dbReference type="Proteomes" id="UP000039046"/>
    </source>
</evidence>
<dbReference type="EMBL" id="CDHN01000002">
    <property type="protein sequence ID" value="CEJ84924.1"/>
    <property type="molecule type" value="Genomic_DNA"/>
</dbReference>
<keyword evidence="2" id="KW-1185">Reference proteome</keyword>
<organism evidence="1 2">
    <name type="scientific">[Torrubiella] hemipterigena</name>
    <dbReference type="NCBI Taxonomy" id="1531966"/>
    <lineage>
        <taxon>Eukaryota</taxon>
        <taxon>Fungi</taxon>
        <taxon>Dikarya</taxon>
        <taxon>Ascomycota</taxon>
        <taxon>Pezizomycotina</taxon>
        <taxon>Sordariomycetes</taxon>
        <taxon>Hypocreomycetidae</taxon>
        <taxon>Hypocreales</taxon>
        <taxon>Clavicipitaceae</taxon>
        <taxon>Clavicipitaceae incertae sedis</taxon>
        <taxon>'Torrubiella' clade</taxon>
    </lineage>
</organism>
<dbReference type="Proteomes" id="UP000039046">
    <property type="component" value="Unassembled WGS sequence"/>
</dbReference>
<protein>
    <submittedName>
        <fullName evidence="1">Uncharacterized protein</fullName>
    </submittedName>
</protein>
<sequence length="251" mass="28220">MPGEASMSCAALAVASINWTEVRESAFLTEKPAMIRIALYDNRASKDKQGFLRIAEAVDFGVHYVVSDGEIDDGEPPPKLDSLDGLNRYKAIELKGAESTDAVCKRHQQQSTEKSLDQNRLAIVDDKFDDEGILLVQIEPRMEVRCKPPVGGELLCWKAAGFMTWEEVEEFASKHSETKKDSDERRFKYYRTKAGVIIASMEAHKVPSTFTRLRQESDGVDDNGEMGDAEDVFVEELPWDYFLKQKAGEKS</sequence>
<name>A0A0A1SZ31_9HYPO</name>